<keyword evidence="4" id="KW-1032">Host cell membrane</keyword>
<dbReference type="PANTHER" id="PTHR10424:SF81">
    <property type="entry name" value="ERVV2 PROTEIN"/>
    <property type="match status" value="1"/>
</dbReference>
<evidence type="ECO:0000313" key="17">
    <source>
        <dbReference type="Proteomes" id="UP000515150"/>
    </source>
</evidence>
<dbReference type="OrthoDB" id="9950230at2759"/>
<evidence type="ECO:0000256" key="10">
    <source>
        <dbReference type="ARBA" id="ARBA00023139"/>
    </source>
</evidence>
<gene>
    <name evidence="18" type="primary">LOC129604710</name>
</gene>
<dbReference type="PANTHER" id="PTHR10424">
    <property type="entry name" value="VIRAL ENVELOPE PROTEIN"/>
    <property type="match status" value="1"/>
</dbReference>
<evidence type="ECO:0000313" key="18">
    <source>
        <dbReference type="RefSeq" id="XP_055368307.1"/>
    </source>
</evidence>
<dbReference type="GeneID" id="129604710"/>
<feature type="compositionally biased region" description="Acidic residues" evidence="14">
    <location>
        <begin position="738"/>
        <end position="754"/>
    </location>
</feature>
<keyword evidence="8 15" id="KW-1133">Transmembrane helix</keyword>
<keyword evidence="16" id="KW-0732">Signal</keyword>
<dbReference type="AlphaFoldDB" id="A0A9W2Y2V7"/>
<keyword evidence="7" id="KW-1043">Host membrane</keyword>
<feature type="region of interest" description="Disordered" evidence="14">
    <location>
        <begin position="734"/>
        <end position="754"/>
    </location>
</feature>
<feature type="chain" id="PRO_5040894523" evidence="16">
    <location>
        <begin position="26"/>
        <end position="754"/>
    </location>
</feature>
<feature type="signal peptide" evidence="16">
    <location>
        <begin position="1"/>
        <end position="25"/>
    </location>
</feature>
<evidence type="ECO:0000256" key="11">
    <source>
        <dbReference type="ARBA" id="ARBA00023157"/>
    </source>
</evidence>
<keyword evidence="10" id="KW-0564">Palmitate</keyword>
<evidence type="ECO:0000256" key="16">
    <source>
        <dbReference type="SAM" id="SignalP"/>
    </source>
</evidence>
<reference evidence="18" key="1">
    <citation type="submission" date="2025-08" db="UniProtKB">
        <authorList>
            <consortium name="RefSeq"/>
        </authorList>
    </citation>
    <scope>IDENTIFICATION</scope>
</reference>
<keyword evidence="12" id="KW-0325">Glycoprotein</keyword>
<keyword evidence="17" id="KW-1185">Reference proteome</keyword>
<feature type="transmembrane region" description="Helical" evidence="15">
    <location>
        <begin position="668"/>
        <end position="690"/>
    </location>
</feature>
<dbReference type="Proteomes" id="UP000515150">
    <property type="component" value="Chromosome 10"/>
</dbReference>
<evidence type="ECO:0000256" key="13">
    <source>
        <dbReference type="ARBA" id="ARBA00023288"/>
    </source>
</evidence>
<proteinExistence type="predicted"/>
<evidence type="ECO:0000256" key="14">
    <source>
        <dbReference type="SAM" id="MobiDB-lite"/>
    </source>
</evidence>
<comment type="subcellular location">
    <subcellularLocation>
        <location evidence="1">Host cell membrane</location>
        <topology evidence="1">Single-pass type I membrane protein</topology>
    </subcellularLocation>
    <subcellularLocation>
        <location evidence="2">Host endomembrane system</location>
        <topology evidence="2">Peripheral membrane protein</topology>
    </subcellularLocation>
    <subcellularLocation>
        <location evidence="3">Virion membrane</location>
        <topology evidence="3">Single-pass type I membrane protein</topology>
    </subcellularLocation>
</comment>
<evidence type="ECO:0000256" key="4">
    <source>
        <dbReference type="ARBA" id="ARBA00022511"/>
    </source>
</evidence>
<dbReference type="InterPro" id="IPR018154">
    <property type="entry name" value="TLV/ENV_coat_polyprotein"/>
</dbReference>
<dbReference type="RefSeq" id="XP_055368307.1">
    <property type="nucleotide sequence ID" value="XM_055512332.1"/>
</dbReference>
<evidence type="ECO:0000256" key="12">
    <source>
        <dbReference type="ARBA" id="ARBA00023180"/>
    </source>
</evidence>
<organism evidence="17 18">
    <name type="scientific">Betta splendens</name>
    <name type="common">Siamese fighting fish</name>
    <dbReference type="NCBI Taxonomy" id="158456"/>
    <lineage>
        <taxon>Eukaryota</taxon>
        <taxon>Metazoa</taxon>
        <taxon>Chordata</taxon>
        <taxon>Craniata</taxon>
        <taxon>Vertebrata</taxon>
        <taxon>Euteleostomi</taxon>
        <taxon>Actinopterygii</taxon>
        <taxon>Neopterygii</taxon>
        <taxon>Teleostei</taxon>
        <taxon>Neoteleostei</taxon>
        <taxon>Acanthomorphata</taxon>
        <taxon>Anabantaria</taxon>
        <taxon>Anabantiformes</taxon>
        <taxon>Anabantoidei</taxon>
        <taxon>Osphronemidae</taxon>
        <taxon>Betta</taxon>
    </lineage>
</organism>
<dbReference type="SUPFAM" id="SSF58069">
    <property type="entry name" value="Virus ectodomain"/>
    <property type="match status" value="1"/>
</dbReference>
<keyword evidence="6 15" id="KW-0812">Transmembrane</keyword>
<evidence type="ECO:0000256" key="2">
    <source>
        <dbReference type="ARBA" id="ARBA00004531"/>
    </source>
</evidence>
<dbReference type="Gene3D" id="1.10.287.210">
    <property type="match status" value="1"/>
</dbReference>
<accession>A0A9W2Y2V7</accession>
<dbReference type="KEGG" id="bspl:129604710"/>
<keyword evidence="11" id="KW-1015">Disulfide bond</keyword>
<evidence type="ECO:0000256" key="7">
    <source>
        <dbReference type="ARBA" id="ARBA00022870"/>
    </source>
</evidence>
<evidence type="ECO:0000256" key="1">
    <source>
        <dbReference type="ARBA" id="ARBA00004402"/>
    </source>
</evidence>
<evidence type="ECO:0000256" key="6">
    <source>
        <dbReference type="ARBA" id="ARBA00022692"/>
    </source>
</evidence>
<evidence type="ECO:0000256" key="5">
    <source>
        <dbReference type="ARBA" id="ARBA00022581"/>
    </source>
</evidence>
<evidence type="ECO:0000256" key="8">
    <source>
        <dbReference type="ARBA" id="ARBA00022989"/>
    </source>
</evidence>
<name>A0A9W2Y2V7_BETSP</name>
<dbReference type="Pfam" id="PF00429">
    <property type="entry name" value="TLV_coat"/>
    <property type="match status" value="1"/>
</dbReference>
<evidence type="ECO:0000256" key="9">
    <source>
        <dbReference type="ARBA" id="ARBA00023136"/>
    </source>
</evidence>
<evidence type="ECO:0000256" key="3">
    <source>
        <dbReference type="ARBA" id="ARBA00004563"/>
    </source>
</evidence>
<keyword evidence="9 15" id="KW-0472">Membrane</keyword>
<keyword evidence="5" id="KW-0945">Host-virus interaction</keyword>
<protein>
    <submittedName>
        <fullName evidence="18">Uncharacterized protein LOC129604710</fullName>
    </submittedName>
</protein>
<keyword evidence="13" id="KW-0449">Lipoprotein</keyword>
<evidence type="ECO:0000256" key="15">
    <source>
        <dbReference type="SAM" id="Phobius"/>
    </source>
</evidence>
<sequence length="754" mass="83762">MSGPEKKKTVILVLLLLVGTLGVLQQCLRPPVSSEAGEQLRLRRDANGSVGAKSNVGRRRGPVGKEWPRVNVWTSNDPGWSYGVWTTWSAQMSIIEWDSTADTMTIYVSVDQESQERLCGIEWMGQRMYEFPTSWEKDRCSIRVREGEMESGKVWDIRVGFRNRKPESPRVIWSKNKGGSAHREVAALQPPPGNIVEDEDEVQTQRPAGSATKELVVASAGASMPNSGSGLSGWMQQAVSGWTDGLITKLQGFLSEQDEEEDEEQGENILVDVRLQNSWYRWVQFAGLANGKTDCYICTKAKPDRFFVLNTIFSWQDCEKRLRAYTQSPRPWCEAECLLYLGSPSFQASVDFYAHGKTNVQRCEDLNVRIGQKSVLLGMPNNAPLIPIGRFECIERMGMVPLGKIKRKICSHRWQVTTLNCTKPSLKPAVLVSGMLRPILVAGCPYLDQTIALADHFWWCGGQHLYAVLPVGWAGRCARVQLVQEIITFKGEEQDKNVSSRNKQSYQPDPRVYIDAIGQPRGIPNEFKARNKIASGFESILPWITTSKNTEWVNYIYFSLQRFINYTDDALGALGEQVGATSAVAWQNRQALDWILAEKGGVCALIGDVCCTYIPGHTASDGAFTEAMKRLRTLRVEVKEAAGSGSDLSWTNWLENMAGGWKQGLIKLGVMITVGVVVLGLIFCCCIPCLRSLALRAVTKQTMQMAVIKQRVKSSQSSIGSEGGDLFPIPDWIHIGPEDGEDEEADEDGATPSA</sequence>